<dbReference type="Gene3D" id="3.40.50.150">
    <property type="entry name" value="Vaccinia Virus protein VP39"/>
    <property type="match status" value="2"/>
</dbReference>
<evidence type="ECO:0000256" key="10">
    <source>
        <dbReference type="ARBA" id="ARBA00031323"/>
    </source>
</evidence>
<dbReference type="Proteomes" id="UP001142400">
    <property type="component" value="Unassembled WGS sequence"/>
</dbReference>
<reference evidence="13" key="1">
    <citation type="submission" date="2022-06" db="EMBL/GenBank/DDBJ databases">
        <title>WGS of actinobacteria.</title>
        <authorList>
            <person name="Thawai C."/>
        </authorList>
    </citation>
    <scope>NUCLEOTIDE SEQUENCE</scope>
    <source>
        <strain evidence="13">DSM 42010</strain>
    </source>
</reference>
<dbReference type="PANTHER" id="PTHR11579">
    <property type="entry name" value="PROTEIN-L-ISOASPARTATE O-METHYLTRANSFERASE"/>
    <property type="match status" value="1"/>
</dbReference>
<evidence type="ECO:0000256" key="2">
    <source>
        <dbReference type="ARBA" id="ARBA00005369"/>
    </source>
</evidence>
<evidence type="ECO:0000256" key="7">
    <source>
        <dbReference type="ARBA" id="ARBA00022679"/>
    </source>
</evidence>
<keyword evidence="8" id="KW-0949">S-adenosyl-L-methionine</keyword>
<dbReference type="Pfam" id="PF01135">
    <property type="entry name" value="PCMT"/>
    <property type="match status" value="1"/>
</dbReference>
<evidence type="ECO:0000256" key="6">
    <source>
        <dbReference type="ARBA" id="ARBA00022603"/>
    </source>
</evidence>
<feature type="region of interest" description="Disordered" evidence="12">
    <location>
        <begin position="89"/>
        <end position="114"/>
    </location>
</feature>
<dbReference type="PANTHER" id="PTHR11579:SF0">
    <property type="entry name" value="PROTEIN-L-ISOASPARTATE(D-ASPARTATE) O-METHYLTRANSFERASE"/>
    <property type="match status" value="1"/>
</dbReference>
<proteinExistence type="inferred from homology"/>
<keyword evidence="5" id="KW-0963">Cytoplasm</keyword>
<gene>
    <name evidence="13" type="ORF">NQU54_01020</name>
</gene>
<dbReference type="InterPro" id="IPR000682">
    <property type="entry name" value="PCMT"/>
</dbReference>
<feature type="region of interest" description="Disordered" evidence="12">
    <location>
        <begin position="1"/>
        <end position="31"/>
    </location>
</feature>
<dbReference type="GO" id="GO:0004719">
    <property type="term" value="F:protein-L-isoaspartate (D-aspartate) O-methyltransferase activity"/>
    <property type="evidence" value="ECO:0007669"/>
    <property type="project" value="UniProtKB-EC"/>
</dbReference>
<evidence type="ECO:0000256" key="8">
    <source>
        <dbReference type="ARBA" id="ARBA00022691"/>
    </source>
</evidence>
<evidence type="ECO:0000256" key="4">
    <source>
        <dbReference type="ARBA" id="ARBA00013346"/>
    </source>
</evidence>
<evidence type="ECO:0000313" key="13">
    <source>
        <dbReference type="EMBL" id="MCQ8827708.1"/>
    </source>
</evidence>
<keyword evidence="14" id="KW-1185">Reference proteome</keyword>
<dbReference type="GO" id="GO:0005737">
    <property type="term" value="C:cytoplasm"/>
    <property type="evidence" value="ECO:0007669"/>
    <property type="project" value="UniProtKB-SubCell"/>
</dbReference>
<organism evidence="13 14">
    <name type="scientific">Streptomyces malaysiensis subsp. samsunensis</name>
    <dbReference type="NCBI Taxonomy" id="459658"/>
    <lineage>
        <taxon>Bacteria</taxon>
        <taxon>Bacillati</taxon>
        <taxon>Actinomycetota</taxon>
        <taxon>Actinomycetes</taxon>
        <taxon>Kitasatosporales</taxon>
        <taxon>Streptomycetaceae</taxon>
        <taxon>Streptomyces</taxon>
        <taxon>Streptomyces violaceusniger group</taxon>
    </lineage>
</organism>
<evidence type="ECO:0000256" key="3">
    <source>
        <dbReference type="ARBA" id="ARBA00011890"/>
    </source>
</evidence>
<keyword evidence="6 13" id="KW-0489">Methyltransferase</keyword>
<keyword evidence="7" id="KW-0808">Transferase</keyword>
<dbReference type="CDD" id="cd02440">
    <property type="entry name" value="AdoMet_MTases"/>
    <property type="match status" value="1"/>
</dbReference>
<feature type="compositionally biased region" description="Basic and acidic residues" evidence="12">
    <location>
        <begin position="19"/>
        <end position="29"/>
    </location>
</feature>
<protein>
    <recommendedName>
        <fullName evidence="4">Protein-L-isoaspartate O-methyltransferase</fullName>
        <ecNumber evidence="3">2.1.1.77</ecNumber>
    </recommendedName>
    <alternativeName>
        <fullName evidence="11">L-isoaspartyl protein carboxyl methyltransferase</fullName>
    </alternativeName>
    <alternativeName>
        <fullName evidence="9">Protein L-isoaspartyl methyltransferase</fullName>
    </alternativeName>
    <alternativeName>
        <fullName evidence="10">Protein-beta-aspartate methyltransferase</fullName>
    </alternativeName>
</protein>
<dbReference type="EMBL" id="JANIIC010000001">
    <property type="protein sequence ID" value="MCQ8827708.1"/>
    <property type="molecule type" value="Genomic_DNA"/>
</dbReference>
<evidence type="ECO:0000256" key="5">
    <source>
        <dbReference type="ARBA" id="ARBA00022490"/>
    </source>
</evidence>
<dbReference type="InterPro" id="IPR029063">
    <property type="entry name" value="SAM-dependent_MTases_sf"/>
</dbReference>
<evidence type="ECO:0000256" key="1">
    <source>
        <dbReference type="ARBA" id="ARBA00004496"/>
    </source>
</evidence>
<accession>A0A9X2LQL6</accession>
<evidence type="ECO:0000256" key="9">
    <source>
        <dbReference type="ARBA" id="ARBA00030757"/>
    </source>
</evidence>
<comment type="similarity">
    <text evidence="2">Belongs to the methyltransferase superfamily. L-isoaspartyl/D-aspartyl protein methyltransferase family.</text>
</comment>
<name>A0A9X2LQL6_STRMQ</name>
<comment type="caution">
    <text evidence="13">The sequence shown here is derived from an EMBL/GenBank/DDBJ whole genome shotgun (WGS) entry which is preliminary data.</text>
</comment>
<feature type="compositionally biased region" description="Polar residues" evidence="12">
    <location>
        <begin position="1"/>
        <end position="10"/>
    </location>
</feature>
<comment type="subcellular location">
    <subcellularLocation>
        <location evidence="1">Cytoplasm</location>
    </subcellularLocation>
</comment>
<evidence type="ECO:0000256" key="12">
    <source>
        <dbReference type="SAM" id="MobiDB-lite"/>
    </source>
</evidence>
<dbReference type="AlphaFoldDB" id="A0A9X2LQL6"/>
<sequence>MGSTGGSTRSAPDAAGRVARQERTRREADGYAQEAAALRTGLVREIVAGGGLTDPAWRTAFEEVPRHLFVPYYYETGAPGEAGTAVAAPGTAAGAPGKAAASTGAGAAGTAAGAPGTAAASARAGAASTAAGAPGGGAAGAGEAGEAGEAGAVRGTVGYTRLWRDDPHPLRRARWLAGAYADAPLATRVRDGELITSSSQPSLMARMLHALQVRDGDRVLEIGAGTGYNAALLAHRLGDAHVTTLDLDPEITEAARNHLAAAGFRPAVVTGDGARGCPLHAPYDRIIATCAVASIPSAWLGQCRPDALILTPLATGLIALRVAGARHAEGRFLAIPAYFVPLRGSGPPPQVPTHGLPSRPLLDDSFRFLLNVAAGHMEPVEALALWEHEGRPGRERYGVTVRGDRQWAWLDDPEGAYGWPLGPPGRLQPFPYR</sequence>
<evidence type="ECO:0000313" key="14">
    <source>
        <dbReference type="Proteomes" id="UP001142400"/>
    </source>
</evidence>
<dbReference type="SUPFAM" id="SSF53335">
    <property type="entry name" value="S-adenosyl-L-methionine-dependent methyltransferases"/>
    <property type="match status" value="1"/>
</dbReference>
<dbReference type="GO" id="GO:0032259">
    <property type="term" value="P:methylation"/>
    <property type="evidence" value="ECO:0007669"/>
    <property type="project" value="UniProtKB-KW"/>
</dbReference>
<dbReference type="EC" id="2.1.1.77" evidence="3"/>
<evidence type="ECO:0000256" key="11">
    <source>
        <dbReference type="ARBA" id="ARBA00031350"/>
    </source>
</evidence>